<dbReference type="EMBL" id="MBFU01001022">
    <property type="protein sequence ID" value="PVZ97031.1"/>
    <property type="molecule type" value="Genomic_DNA"/>
</dbReference>
<keyword evidence="2" id="KW-1185">Reference proteome</keyword>
<evidence type="ECO:0000313" key="2">
    <source>
        <dbReference type="Proteomes" id="UP000245591"/>
    </source>
</evidence>
<organism evidence="1 2">
    <name type="scientific">Smittium angustum</name>
    <dbReference type="NCBI Taxonomy" id="133377"/>
    <lineage>
        <taxon>Eukaryota</taxon>
        <taxon>Fungi</taxon>
        <taxon>Fungi incertae sedis</taxon>
        <taxon>Zoopagomycota</taxon>
        <taxon>Kickxellomycotina</taxon>
        <taxon>Harpellomycetes</taxon>
        <taxon>Harpellales</taxon>
        <taxon>Legeriomycetaceae</taxon>
        <taxon>Smittium</taxon>
    </lineage>
</organism>
<sequence>SARLACERYRDRYPGSPKKGPVAQWIRRLTTDQKIPGSSPGWIIFLYYDI</sequence>
<comment type="caution">
    <text evidence="1">The sequence shown here is derived from an EMBL/GenBank/DDBJ whole genome shotgun (WGS) entry which is preliminary data.</text>
</comment>
<dbReference type="Proteomes" id="UP000245591">
    <property type="component" value="Unassembled WGS sequence"/>
</dbReference>
<accession>A0A2U1IW44</accession>
<reference evidence="1 2" key="1">
    <citation type="journal article" date="2018" name="MBio">
        <title>Comparative Genomics Reveals the Core Gene Toolbox for the Fungus-Insect Symbiosis.</title>
        <authorList>
            <person name="Wang Y."/>
            <person name="Stata M."/>
            <person name="Wang W."/>
            <person name="Stajich J.E."/>
            <person name="White M.M."/>
            <person name="Moncalvo J.M."/>
        </authorList>
    </citation>
    <scope>NUCLEOTIDE SEQUENCE [LARGE SCALE GENOMIC DNA]</scope>
    <source>
        <strain evidence="1 2">AUS-126-30</strain>
    </source>
</reference>
<gene>
    <name evidence="1" type="ORF">BB558_007035</name>
</gene>
<evidence type="ECO:0000313" key="1">
    <source>
        <dbReference type="EMBL" id="PVZ97031.1"/>
    </source>
</evidence>
<name>A0A2U1IW44_SMIAN</name>
<protein>
    <submittedName>
        <fullName evidence="1">Uncharacterized protein</fullName>
    </submittedName>
</protein>
<proteinExistence type="predicted"/>
<feature type="non-terminal residue" evidence="1">
    <location>
        <position position="1"/>
    </location>
</feature>
<dbReference type="AlphaFoldDB" id="A0A2U1IW44"/>